<name>A0AAV1QNE7_9ROSI</name>
<keyword evidence="2" id="KW-1185">Reference proteome</keyword>
<evidence type="ECO:0000313" key="2">
    <source>
        <dbReference type="Proteomes" id="UP001314170"/>
    </source>
</evidence>
<protein>
    <submittedName>
        <fullName evidence="1">Uncharacterized protein</fullName>
    </submittedName>
</protein>
<dbReference type="EMBL" id="CAWUPB010000071">
    <property type="protein sequence ID" value="CAK7323207.1"/>
    <property type="molecule type" value="Genomic_DNA"/>
</dbReference>
<organism evidence="1 2">
    <name type="scientific">Dovyalis caffra</name>
    <dbReference type="NCBI Taxonomy" id="77055"/>
    <lineage>
        <taxon>Eukaryota</taxon>
        <taxon>Viridiplantae</taxon>
        <taxon>Streptophyta</taxon>
        <taxon>Embryophyta</taxon>
        <taxon>Tracheophyta</taxon>
        <taxon>Spermatophyta</taxon>
        <taxon>Magnoliopsida</taxon>
        <taxon>eudicotyledons</taxon>
        <taxon>Gunneridae</taxon>
        <taxon>Pentapetalae</taxon>
        <taxon>rosids</taxon>
        <taxon>fabids</taxon>
        <taxon>Malpighiales</taxon>
        <taxon>Salicaceae</taxon>
        <taxon>Flacourtieae</taxon>
        <taxon>Dovyalis</taxon>
    </lineage>
</organism>
<feature type="non-terminal residue" evidence="1">
    <location>
        <position position="53"/>
    </location>
</feature>
<dbReference type="Proteomes" id="UP001314170">
    <property type="component" value="Unassembled WGS sequence"/>
</dbReference>
<comment type="caution">
    <text evidence="1">The sequence shown here is derived from an EMBL/GenBank/DDBJ whole genome shotgun (WGS) entry which is preliminary data.</text>
</comment>
<evidence type="ECO:0000313" key="1">
    <source>
        <dbReference type="EMBL" id="CAK7323207.1"/>
    </source>
</evidence>
<gene>
    <name evidence="1" type="ORF">DCAF_LOCUS824</name>
</gene>
<accession>A0AAV1QNE7</accession>
<proteinExistence type="predicted"/>
<reference evidence="1 2" key="1">
    <citation type="submission" date="2024-01" db="EMBL/GenBank/DDBJ databases">
        <authorList>
            <person name="Waweru B."/>
        </authorList>
    </citation>
    <scope>NUCLEOTIDE SEQUENCE [LARGE SCALE GENOMIC DNA]</scope>
</reference>
<sequence length="53" mass="6033">MRVVIAMRVTTNNNKAITLSVMAICQGVDRLLKKFFEYMVMGDEDRVSYAISC</sequence>
<dbReference type="AlphaFoldDB" id="A0AAV1QNE7"/>